<dbReference type="GO" id="GO:0005096">
    <property type="term" value="F:GTPase activator activity"/>
    <property type="evidence" value="ECO:0007669"/>
    <property type="project" value="UniProtKB-UniRule"/>
</dbReference>
<comment type="subcellular location">
    <subcellularLocation>
        <location evidence="1">Cell membrane</location>
        <topology evidence="1">Lipid-anchor</topology>
        <orientation evidence="1">Cytoplasmic side</orientation>
    </subcellularLocation>
</comment>
<protein>
    <recommendedName>
        <fullName evidence="3 12">Protein XRP2</fullName>
    </recommendedName>
</protein>
<feature type="lipid moiety-binding region" description="N-myristoyl glycine" evidence="13">
    <location>
        <position position="2"/>
    </location>
</feature>
<accession>A0AAN9G958</accession>
<evidence type="ECO:0000256" key="1">
    <source>
        <dbReference type="ARBA" id="ARBA00004342"/>
    </source>
</evidence>
<dbReference type="SUPFAM" id="SSF54919">
    <property type="entry name" value="Nucleoside diphosphate kinase, NDK"/>
    <property type="match status" value="1"/>
</dbReference>
<evidence type="ECO:0000256" key="5">
    <source>
        <dbReference type="ARBA" id="ARBA00022475"/>
    </source>
</evidence>
<keyword evidence="7 12" id="KW-0547">Nucleotide-binding</keyword>
<evidence type="ECO:0000256" key="7">
    <source>
        <dbReference type="ARBA" id="ARBA00022741"/>
    </source>
</evidence>
<dbReference type="GO" id="GO:0005929">
    <property type="term" value="C:cilium"/>
    <property type="evidence" value="ECO:0007669"/>
    <property type="project" value="TreeGrafter"/>
</dbReference>
<comment type="similarity">
    <text evidence="2 12">Belongs to the TBCC family.</text>
</comment>
<evidence type="ECO:0000256" key="8">
    <source>
        <dbReference type="ARBA" id="ARBA00023134"/>
    </source>
</evidence>
<dbReference type="InterPro" id="IPR039093">
    <property type="entry name" value="XRP2"/>
</dbReference>
<comment type="caution">
    <text evidence="15">The sequence shown here is derived from an EMBL/GenBank/DDBJ whole genome shotgun (WGS) entry which is preliminary data.</text>
</comment>
<dbReference type="AlphaFoldDB" id="A0AAN9G958"/>
<dbReference type="Pfam" id="PF07986">
    <property type="entry name" value="TBCC"/>
    <property type="match status" value="1"/>
</dbReference>
<keyword evidence="4 12" id="KW-0343">GTPase activation</keyword>
<evidence type="ECO:0000256" key="2">
    <source>
        <dbReference type="ARBA" id="ARBA00008848"/>
    </source>
</evidence>
<organism evidence="15 16">
    <name type="scientific">Littorina saxatilis</name>
    <dbReference type="NCBI Taxonomy" id="31220"/>
    <lineage>
        <taxon>Eukaryota</taxon>
        <taxon>Metazoa</taxon>
        <taxon>Spiralia</taxon>
        <taxon>Lophotrochozoa</taxon>
        <taxon>Mollusca</taxon>
        <taxon>Gastropoda</taxon>
        <taxon>Caenogastropoda</taxon>
        <taxon>Littorinimorpha</taxon>
        <taxon>Littorinoidea</taxon>
        <taxon>Littorinidae</taxon>
        <taxon>Littorina</taxon>
    </lineage>
</organism>
<dbReference type="PANTHER" id="PTHR15440:SF0">
    <property type="entry name" value="PROTEIN XRP2"/>
    <property type="match status" value="1"/>
</dbReference>
<keyword evidence="11" id="KW-0449">Lipoprotein</keyword>
<dbReference type="FunFam" id="2.160.20.70:FF:000004">
    <property type="entry name" value="Protein XRP2"/>
    <property type="match status" value="1"/>
</dbReference>
<evidence type="ECO:0000313" key="16">
    <source>
        <dbReference type="Proteomes" id="UP001374579"/>
    </source>
</evidence>
<dbReference type="InterPro" id="IPR036850">
    <property type="entry name" value="NDK-like_dom_sf"/>
</dbReference>
<reference evidence="15 16" key="1">
    <citation type="submission" date="2024-02" db="EMBL/GenBank/DDBJ databases">
        <title>Chromosome-scale genome assembly of the rough periwinkle Littorina saxatilis.</title>
        <authorList>
            <person name="De Jode A."/>
            <person name="Faria R."/>
            <person name="Formenti G."/>
            <person name="Sims Y."/>
            <person name="Smith T.P."/>
            <person name="Tracey A."/>
            <person name="Wood J.M.D."/>
            <person name="Zagrodzka Z.B."/>
            <person name="Johannesson K."/>
            <person name="Butlin R.K."/>
            <person name="Leder E.H."/>
        </authorList>
    </citation>
    <scope>NUCLEOTIDE SEQUENCE [LARGE SCALE GENOMIC DNA]</scope>
    <source>
        <strain evidence="15">Snail1</strain>
        <tissue evidence="15">Muscle</tissue>
    </source>
</reference>
<keyword evidence="10" id="KW-0564">Palmitate</keyword>
<dbReference type="GO" id="GO:0006892">
    <property type="term" value="P:post-Golgi vesicle-mediated transport"/>
    <property type="evidence" value="ECO:0007669"/>
    <property type="project" value="TreeGrafter"/>
</dbReference>
<keyword evidence="5" id="KW-1003">Cell membrane</keyword>
<keyword evidence="16" id="KW-1185">Reference proteome</keyword>
<dbReference type="PROSITE" id="PS51329">
    <property type="entry name" value="C_CAP_COFACTOR_C"/>
    <property type="match status" value="1"/>
</dbReference>
<keyword evidence="6" id="KW-0519">Myristate</keyword>
<evidence type="ECO:0000256" key="13">
    <source>
        <dbReference type="PIRSR" id="PIRSR037947-2"/>
    </source>
</evidence>
<dbReference type="Proteomes" id="UP001374579">
    <property type="component" value="Unassembled WGS sequence"/>
</dbReference>
<dbReference type="EMBL" id="JBAMIC010000012">
    <property type="protein sequence ID" value="KAK7098375.1"/>
    <property type="molecule type" value="Genomic_DNA"/>
</dbReference>
<evidence type="ECO:0000259" key="14">
    <source>
        <dbReference type="PROSITE" id="PS51329"/>
    </source>
</evidence>
<dbReference type="InterPro" id="IPR016098">
    <property type="entry name" value="CAP/MinC_C"/>
</dbReference>
<dbReference type="Gene3D" id="3.30.70.141">
    <property type="entry name" value="Nucleoside diphosphate kinase-like domain"/>
    <property type="match status" value="1"/>
</dbReference>
<evidence type="ECO:0000256" key="9">
    <source>
        <dbReference type="ARBA" id="ARBA00023136"/>
    </source>
</evidence>
<evidence type="ECO:0000256" key="3">
    <source>
        <dbReference type="ARBA" id="ARBA00015771"/>
    </source>
</evidence>
<evidence type="ECO:0000256" key="4">
    <source>
        <dbReference type="ARBA" id="ARBA00022468"/>
    </source>
</evidence>
<proteinExistence type="inferred from homology"/>
<evidence type="ECO:0000256" key="6">
    <source>
        <dbReference type="ARBA" id="ARBA00022707"/>
    </source>
</evidence>
<keyword evidence="8 12" id="KW-0342">GTP-binding</keyword>
<keyword evidence="9" id="KW-0472">Membrane</keyword>
<dbReference type="PANTHER" id="PTHR15440">
    <property type="entry name" value="XRP2 PROTEIN"/>
    <property type="match status" value="1"/>
</dbReference>
<dbReference type="InterPro" id="IPR006599">
    <property type="entry name" value="CARP_motif"/>
</dbReference>
<dbReference type="PIRSF" id="PIRSF037947">
    <property type="entry name" value="Protein_XRP2"/>
    <property type="match status" value="1"/>
</dbReference>
<dbReference type="Gene3D" id="2.160.20.70">
    <property type="match status" value="1"/>
</dbReference>
<evidence type="ECO:0000256" key="10">
    <source>
        <dbReference type="ARBA" id="ARBA00023139"/>
    </source>
</evidence>
<dbReference type="SMART" id="SM00673">
    <property type="entry name" value="CARP"/>
    <property type="match status" value="2"/>
</dbReference>
<feature type="domain" description="C-CAP/cofactor C-like" evidence="14">
    <location>
        <begin position="25"/>
        <end position="180"/>
    </location>
</feature>
<evidence type="ECO:0000256" key="11">
    <source>
        <dbReference type="ARBA" id="ARBA00023288"/>
    </source>
</evidence>
<name>A0AAN9G958_9CAEN</name>
<dbReference type="InterPro" id="IPR012945">
    <property type="entry name" value="Tubulin-bd_cofactor_C_dom"/>
</dbReference>
<gene>
    <name evidence="15" type="ORF">V1264_002686</name>
</gene>
<comment type="function">
    <text evidence="12">Acts as a GTPase-activating protein (GAP) for tubulin in concert with tubulin-specific chaperone C, but does not enhance tubulin heterodimerization.</text>
</comment>
<evidence type="ECO:0000313" key="15">
    <source>
        <dbReference type="EMBL" id="KAK7098375.1"/>
    </source>
</evidence>
<dbReference type="InterPro" id="IPR017901">
    <property type="entry name" value="C-CAP_CF_C-like"/>
</dbReference>
<dbReference type="GO" id="GO:0005525">
    <property type="term" value="F:GTP binding"/>
    <property type="evidence" value="ECO:0007669"/>
    <property type="project" value="UniProtKB-UniRule"/>
</dbReference>
<feature type="lipid moiety-binding region" description="S-palmitoyl cysteine" evidence="13">
    <location>
        <position position="3"/>
    </location>
</feature>
<dbReference type="GO" id="GO:1990075">
    <property type="term" value="C:periciliary membrane compartment"/>
    <property type="evidence" value="ECO:0007669"/>
    <property type="project" value="TreeGrafter"/>
</dbReference>
<evidence type="ECO:0000256" key="12">
    <source>
        <dbReference type="PIRNR" id="PIRNR037947"/>
    </source>
</evidence>
<sequence>MGCIFSWFRRSNNQQPLENVQDEAPKVYSWDVRDRSKSQDFIIQDLKGETVGRMPGSVNGQQLVIQNCQDCNIYIFDYSATITIDDCTNCNFFIGPVKQSLFIRDCQQCRFVLACMQFRTRDCRHIDVFSLCESQPIIESSSKMRFACFKFFYPELEGQFKASGLSVFNNNWSNLHDFTPVPDEAPNFSFLPEDAKVEDFVPLPTVEPFSTVQIITDSAQSVVPQTHGRRRKPHDESCLIVFFNDGSSYDRANKFIDAMRKQNPDCILIQSRELTMQPEDATRVFGSDSYVSAVKQGPVIGVEYCGEEVVRKCQDRIVDIMTGTTGVVFVSQNPASAQRQIDNFFNFADMQMGL</sequence>